<sequence>MPVVVALNECISRCAIAISLSKNWVAILDIKPDWQMICLLNWIKR</sequence>
<dbReference type="EMBL" id="DS989851">
    <property type="protein sequence ID" value="EDX74942.1"/>
    <property type="molecule type" value="Genomic_DNA"/>
</dbReference>
<reference evidence="1 2" key="1">
    <citation type="submission" date="2008-07" db="EMBL/GenBank/DDBJ databases">
        <authorList>
            <person name="Tandeau de Marsac N."/>
            <person name="Ferriera S."/>
            <person name="Johnson J."/>
            <person name="Kravitz S."/>
            <person name="Beeson K."/>
            <person name="Sutton G."/>
            <person name="Rogers Y.-H."/>
            <person name="Friedman R."/>
            <person name="Frazier M."/>
            <person name="Venter J.C."/>
        </authorList>
    </citation>
    <scope>NUCLEOTIDE SEQUENCE [LARGE SCALE GENOMIC DNA]</scope>
    <source>
        <strain evidence="1 2">PCC 7420</strain>
    </source>
</reference>
<dbReference type="STRING" id="118168.MC7420_816"/>
<accession>B4VT45</accession>
<protein>
    <submittedName>
        <fullName evidence="1">Uncharacterized protein</fullName>
    </submittedName>
</protein>
<dbReference type="HOGENOM" id="CLU_3198416_0_0_3"/>
<organism evidence="1 2">
    <name type="scientific">Coleofasciculus chthonoplastes PCC 7420</name>
    <dbReference type="NCBI Taxonomy" id="118168"/>
    <lineage>
        <taxon>Bacteria</taxon>
        <taxon>Bacillati</taxon>
        <taxon>Cyanobacteriota</taxon>
        <taxon>Cyanophyceae</taxon>
        <taxon>Coleofasciculales</taxon>
        <taxon>Coleofasciculaceae</taxon>
        <taxon>Coleofasciculus</taxon>
    </lineage>
</organism>
<dbReference type="Proteomes" id="UP000003835">
    <property type="component" value="Unassembled WGS sequence"/>
</dbReference>
<keyword evidence="2" id="KW-1185">Reference proteome</keyword>
<evidence type="ECO:0000313" key="2">
    <source>
        <dbReference type="Proteomes" id="UP000003835"/>
    </source>
</evidence>
<name>B4VT45_9CYAN</name>
<dbReference type="AlphaFoldDB" id="B4VT45"/>
<proteinExistence type="predicted"/>
<evidence type="ECO:0000313" key="1">
    <source>
        <dbReference type="EMBL" id="EDX74942.1"/>
    </source>
</evidence>
<gene>
    <name evidence="1" type="ORF">MC7420_816</name>
</gene>